<dbReference type="RefSeq" id="WP_036905086.1">
    <property type="nucleotide sequence ID" value="NZ_CP138967.1"/>
</dbReference>
<evidence type="ECO:0000313" key="14">
    <source>
        <dbReference type="Proteomes" id="UP000030392"/>
    </source>
</evidence>
<keyword evidence="10" id="KW-0408">Iron</keyword>
<proteinExistence type="predicted"/>
<accession>A0A0A2C4F7</accession>
<evidence type="ECO:0000256" key="12">
    <source>
        <dbReference type="SAM" id="Phobius"/>
    </source>
</evidence>
<comment type="caution">
    <text evidence="13">The sequence shown here is derived from an EMBL/GenBank/DDBJ whole genome shotgun (WGS) entry which is preliminary data.</text>
</comment>
<dbReference type="InterPro" id="IPR009078">
    <property type="entry name" value="Ferritin-like_SF"/>
</dbReference>
<evidence type="ECO:0000313" key="13">
    <source>
        <dbReference type="EMBL" id="KGG21241.1"/>
    </source>
</evidence>
<evidence type="ECO:0000256" key="5">
    <source>
        <dbReference type="ARBA" id="ARBA00022692"/>
    </source>
</evidence>
<dbReference type="EMBL" id="JNAX01000008">
    <property type="protein sequence ID" value="KGG21241.1"/>
    <property type="molecule type" value="Genomic_DNA"/>
</dbReference>
<evidence type="ECO:0000256" key="4">
    <source>
        <dbReference type="ARBA" id="ARBA00022660"/>
    </source>
</evidence>
<organism evidence="13 14">
    <name type="scientific">Prochlorococcus marinus str. PAC1</name>
    <dbReference type="NCBI Taxonomy" id="59924"/>
    <lineage>
        <taxon>Bacteria</taxon>
        <taxon>Bacillati</taxon>
        <taxon>Cyanobacteriota</taxon>
        <taxon>Cyanophyceae</taxon>
        <taxon>Synechococcales</taxon>
        <taxon>Prochlorococcaceae</taxon>
        <taxon>Prochlorococcus</taxon>
    </lineage>
</organism>
<dbReference type="GO" id="GO:0046872">
    <property type="term" value="F:metal ion binding"/>
    <property type="evidence" value="ECO:0007669"/>
    <property type="project" value="UniProtKB-KW"/>
</dbReference>
<dbReference type="GO" id="GO:0009916">
    <property type="term" value="F:alternative oxidase activity"/>
    <property type="evidence" value="ECO:0007669"/>
    <property type="project" value="InterPro"/>
</dbReference>
<keyword evidence="8 12" id="KW-1133">Transmembrane helix</keyword>
<evidence type="ECO:0000256" key="11">
    <source>
        <dbReference type="ARBA" id="ARBA00023136"/>
    </source>
</evidence>
<dbReference type="PANTHER" id="PTHR31803">
    <property type="entry name" value="ALTERNATIVE OXIDASE"/>
    <property type="match status" value="1"/>
</dbReference>
<dbReference type="SUPFAM" id="SSF47240">
    <property type="entry name" value="Ferritin-like"/>
    <property type="match status" value="1"/>
</dbReference>
<dbReference type="InterPro" id="IPR002680">
    <property type="entry name" value="AOX"/>
</dbReference>
<reference evidence="14" key="1">
    <citation type="journal article" date="2014" name="Sci. Data">
        <title>Genomes of diverse isolates of the marine cyanobacterium Prochlorococcus.</title>
        <authorList>
            <person name="Biller S."/>
            <person name="Berube P."/>
            <person name="Thompson J."/>
            <person name="Kelly L."/>
            <person name="Roggensack S."/>
            <person name="Awad L."/>
            <person name="Roache-Johnson K."/>
            <person name="Ding H."/>
            <person name="Giovannoni S.J."/>
            <person name="Moore L.R."/>
            <person name="Chisholm S.W."/>
        </authorList>
    </citation>
    <scope>NUCLEOTIDE SEQUENCE [LARGE SCALE GENOMIC DNA]</scope>
    <source>
        <strain evidence="14">PAC1</strain>
    </source>
</reference>
<dbReference type="InterPro" id="IPR038659">
    <property type="entry name" value="AOX_sf"/>
</dbReference>
<keyword evidence="5 12" id="KW-0812">Transmembrane</keyword>
<dbReference type="GO" id="GO:0016020">
    <property type="term" value="C:membrane"/>
    <property type="evidence" value="ECO:0007669"/>
    <property type="project" value="UniProtKB-SubCell"/>
</dbReference>
<evidence type="ECO:0000256" key="3">
    <source>
        <dbReference type="ARBA" id="ARBA00022448"/>
    </source>
</evidence>
<feature type="transmembrane region" description="Helical" evidence="12">
    <location>
        <begin position="93"/>
        <end position="112"/>
    </location>
</feature>
<evidence type="ECO:0000256" key="1">
    <source>
        <dbReference type="ARBA" id="ARBA00001962"/>
    </source>
</evidence>
<comment type="cofactor">
    <cofactor evidence="1">
        <name>Fe cation</name>
        <dbReference type="ChEBI" id="CHEBI:24875"/>
    </cofactor>
</comment>
<dbReference type="Pfam" id="PF01786">
    <property type="entry name" value="AOX"/>
    <property type="match status" value="1"/>
</dbReference>
<evidence type="ECO:0000256" key="7">
    <source>
        <dbReference type="ARBA" id="ARBA00022982"/>
    </source>
</evidence>
<keyword evidence="3" id="KW-0813">Transport</keyword>
<evidence type="ECO:0000256" key="2">
    <source>
        <dbReference type="ARBA" id="ARBA00004370"/>
    </source>
</evidence>
<keyword evidence="4" id="KW-0679">Respiratory chain</keyword>
<dbReference type="Proteomes" id="UP000030392">
    <property type="component" value="Unassembled WGS sequence"/>
</dbReference>
<evidence type="ECO:0000256" key="9">
    <source>
        <dbReference type="ARBA" id="ARBA00023002"/>
    </source>
</evidence>
<keyword evidence="11 12" id="KW-0472">Membrane</keyword>
<protein>
    <submittedName>
        <fullName evidence="13">Plastoquinol terminal oxidase</fullName>
    </submittedName>
</protein>
<gene>
    <name evidence="13" type="ORF">EV03_0659</name>
</gene>
<name>A0A0A2C4F7_PROMR</name>
<keyword evidence="7" id="KW-0249">Electron transport</keyword>
<evidence type="ECO:0000256" key="8">
    <source>
        <dbReference type="ARBA" id="ARBA00022989"/>
    </source>
</evidence>
<keyword evidence="6" id="KW-0479">Metal-binding</keyword>
<sequence length="167" mass="19729">MKGFNSLVLDFSVSILDRIYEGRPIQRFWVLEVIARAPYFAFLSVLHLQESLGLKTPLSNKLMKAHFYQAINETEHLEEMESRSGNRYWVDRFLARHLVLFYYWVMVFYYLLSPSNAYDINIKIEEHAYETYAKYLTVNPNDQRIRGIAQDEINHANELKEAIALIS</sequence>
<dbReference type="Gene3D" id="1.20.1260.140">
    <property type="entry name" value="Alternative oxidase"/>
    <property type="match status" value="1"/>
</dbReference>
<evidence type="ECO:0000256" key="10">
    <source>
        <dbReference type="ARBA" id="ARBA00023004"/>
    </source>
</evidence>
<dbReference type="PANTHER" id="PTHR31803:SF19">
    <property type="entry name" value="UBIQUINOL OXIDASE"/>
    <property type="match status" value="1"/>
</dbReference>
<evidence type="ECO:0000256" key="6">
    <source>
        <dbReference type="ARBA" id="ARBA00022723"/>
    </source>
</evidence>
<comment type="subcellular location">
    <subcellularLocation>
        <location evidence="2">Membrane</location>
    </subcellularLocation>
</comment>
<dbReference type="AlphaFoldDB" id="A0A0A2C4F7"/>
<keyword evidence="9" id="KW-0560">Oxidoreductase</keyword>
<dbReference type="GO" id="GO:0010230">
    <property type="term" value="P:alternative respiration"/>
    <property type="evidence" value="ECO:0007669"/>
    <property type="project" value="TreeGrafter"/>
</dbReference>